<evidence type="ECO:0000256" key="7">
    <source>
        <dbReference type="PIRNR" id="PIRNR002744"/>
    </source>
</evidence>
<evidence type="ECO:0000256" key="3">
    <source>
        <dbReference type="ARBA" id="ARBA00022448"/>
    </source>
</evidence>
<accession>A0A0B7MFC3</accession>
<organism evidence="9 10">
    <name type="scientific">Syntrophaceticus schinkii</name>
    <dbReference type="NCBI Taxonomy" id="499207"/>
    <lineage>
        <taxon>Bacteria</taxon>
        <taxon>Bacillati</taxon>
        <taxon>Bacillota</taxon>
        <taxon>Clostridia</taxon>
        <taxon>Thermoanaerobacterales</taxon>
        <taxon>Thermoanaerobacterales Family III. Incertae Sedis</taxon>
        <taxon>Syntrophaceticus</taxon>
    </lineage>
</organism>
<dbReference type="InterPro" id="IPR026030">
    <property type="entry name" value="Pur-cyt_permease_Fcy2/21/22"/>
</dbReference>
<keyword evidence="6 7" id="KW-0472">Membrane</keyword>
<protein>
    <submittedName>
        <fullName evidence="9">Permease for cytosine/purines uracil thiamine allantoin</fullName>
    </submittedName>
</protein>
<feature type="transmembrane region" description="Helical" evidence="8">
    <location>
        <begin position="243"/>
        <end position="262"/>
    </location>
</feature>
<evidence type="ECO:0000313" key="9">
    <source>
        <dbReference type="EMBL" id="CEO88750.1"/>
    </source>
</evidence>
<evidence type="ECO:0000256" key="5">
    <source>
        <dbReference type="ARBA" id="ARBA00022989"/>
    </source>
</evidence>
<evidence type="ECO:0000256" key="6">
    <source>
        <dbReference type="ARBA" id="ARBA00023136"/>
    </source>
</evidence>
<comment type="subcellular location">
    <subcellularLocation>
        <location evidence="1">Membrane</location>
        <topology evidence="1">Multi-pass membrane protein</topology>
    </subcellularLocation>
</comment>
<dbReference type="Gene3D" id="1.10.4160.10">
    <property type="entry name" value="Hydantoin permease"/>
    <property type="match status" value="1"/>
</dbReference>
<feature type="transmembrane region" description="Helical" evidence="8">
    <location>
        <begin position="105"/>
        <end position="131"/>
    </location>
</feature>
<evidence type="ECO:0000256" key="1">
    <source>
        <dbReference type="ARBA" id="ARBA00004141"/>
    </source>
</evidence>
<feature type="transmembrane region" description="Helical" evidence="8">
    <location>
        <begin position="137"/>
        <end position="158"/>
    </location>
</feature>
<feature type="transmembrane region" description="Helical" evidence="8">
    <location>
        <begin position="417"/>
        <end position="434"/>
    </location>
</feature>
<feature type="transmembrane region" description="Helical" evidence="8">
    <location>
        <begin position="380"/>
        <end position="405"/>
    </location>
</feature>
<feature type="transmembrane region" description="Helical" evidence="8">
    <location>
        <begin position="203"/>
        <end position="223"/>
    </location>
</feature>
<reference evidence="10" key="1">
    <citation type="submission" date="2015-01" db="EMBL/GenBank/DDBJ databases">
        <authorList>
            <person name="Manzoor Shahid"/>
            <person name="Zubair Saima"/>
        </authorList>
    </citation>
    <scope>NUCLEOTIDE SEQUENCE [LARGE SCALE GENOMIC DNA]</scope>
    <source>
        <strain evidence="10">Sp3</strain>
    </source>
</reference>
<dbReference type="PIRSF" id="PIRSF002744">
    <property type="entry name" value="Pur-cyt_permease"/>
    <property type="match status" value="1"/>
</dbReference>
<dbReference type="PANTHER" id="PTHR31806:SF1">
    <property type="entry name" value="PURINE-CYTOSINE PERMEASE FCY2-RELATED"/>
    <property type="match status" value="1"/>
</dbReference>
<feature type="transmembrane region" description="Helical" evidence="8">
    <location>
        <begin position="319"/>
        <end position="338"/>
    </location>
</feature>
<keyword evidence="3 7" id="KW-0813">Transport</keyword>
<dbReference type="GO" id="GO:0005886">
    <property type="term" value="C:plasma membrane"/>
    <property type="evidence" value="ECO:0007669"/>
    <property type="project" value="TreeGrafter"/>
</dbReference>
<dbReference type="RefSeq" id="WP_044664843.1">
    <property type="nucleotide sequence ID" value="NZ_CDRZ01000171.1"/>
</dbReference>
<name>A0A0B7MFC3_9FIRM</name>
<dbReference type="EMBL" id="CDRZ01000171">
    <property type="protein sequence ID" value="CEO88750.1"/>
    <property type="molecule type" value="Genomic_DNA"/>
</dbReference>
<gene>
    <name evidence="9" type="ORF">SSCH_2520001</name>
</gene>
<evidence type="ECO:0000256" key="4">
    <source>
        <dbReference type="ARBA" id="ARBA00022692"/>
    </source>
</evidence>
<sequence length="451" mass="49132">MSETVYQEKVMEVEPFGVEKIPKEERHGQPKQMFTLWFATNLNVVTWFTGFLGIEFGLSLKYAILAIIIGNVAGAAFLAMTSAMGPSLGQPVIPGSKRIFGKKGVAGLSLFNLMNNTGWLAVNLVLAVMALQKILPLGYHAALIILTLASLLIAIYGYNFIHTFTHWMSIIVGCLFVMVTVVALKNLPAVIAVNGHSAGGFSWGVFILAVAVTFSYQISYTPIGADYSRYLPENTSKFQVWRFTYLGMLAVTIWLEILGALTASLGTQTGPMEFFSTLMGVFMIPALLTIILSIFPINAVAMYSGGLAMQAMGIPIKRWLSAVVIGGTAMLLVSFGYGKLADTYSNFLLLLSYWVAPWLGVVLCDFFYRQLKPELERCSHGWAGILSFICGVVISIPFMNSVLYVGPLAKNMGGADISYFLSMIVSGMIYLGILKMKNADVSVKVPANAEK</sequence>
<evidence type="ECO:0000313" key="10">
    <source>
        <dbReference type="Proteomes" id="UP000046155"/>
    </source>
</evidence>
<comment type="similarity">
    <text evidence="2 7">Belongs to the purine-cytosine permease (2.A.39) family.</text>
</comment>
<keyword evidence="5 8" id="KW-1133">Transmembrane helix</keyword>
<feature type="transmembrane region" description="Helical" evidence="8">
    <location>
        <begin position="34"/>
        <end position="54"/>
    </location>
</feature>
<dbReference type="InterPro" id="IPR001248">
    <property type="entry name" value="Pur-cyt_permease"/>
</dbReference>
<dbReference type="PANTHER" id="PTHR31806">
    <property type="entry name" value="PURINE-CYTOSINE PERMEASE FCY2-RELATED"/>
    <property type="match status" value="1"/>
</dbReference>
<feature type="transmembrane region" description="Helical" evidence="8">
    <location>
        <begin position="60"/>
        <end position="84"/>
    </location>
</feature>
<proteinExistence type="inferred from homology"/>
<feature type="transmembrane region" description="Helical" evidence="8">
    <location>
        <begin position="170"/>
        <end position="191"/>
    </location>
</feature>
<dbReference type="GO" id="GO:0022857">
    <property type="term" value="F:transmembrane transporter activity"/>
    <property type="evidence" value="ECO:0007669"/>
    <property type="project" value="InterPro"/>
</dbReference>
<feature type="transmembrane region" description="Helical" evidence="8">
    <location>
        <begin position="344"/>
        <end position="368"/>
    </location>
</feature>
<feature type="transmembrane region" description="Helical" evidence="8">
    <location>
        <begin position="274"/>
        <end position="298"/>
    </location>
</feature>
<dbReference type="OrthoDB" id="9809167at2"/>
<evidence type="ECO:0000256" key="2">
    <source>
        <dbReference type="ARBA" id="ARBA00008974"/>
    </source>
</evidence>
<dbReference type="Proteomes" id="UP000046155">
    <property type="component" value="Unassembled WGS sequence"/>
</dbReference>
<dbReference type="Pfam" id="PF02133">
    <property type="entry name" value="Transp_cyt_pur"/>
    <property type="match status" value="1"/>
</dbReference>
<keyword evidence="4 8" id="KW-0812">Transmembrane</keyword>
<dbReference type="AlphaFoldDB" id="A0A0B7MFC3"/>
<keyword evidence="10" id="KW-1185">Reference proteome</keyword>
<evidence type="ECO:0000256" key="8">
    <source>
        <dbReference type="SAM" id="Phobius"/>
    </source>
</evidence>